<keyword evidence="4 7" id="KW-1133">Transmembrane helix</keyword>
<dbReference type="Proteomes" id="UP000326759">
    <property type="component" value="Unassembled WGS sequence"/>
</dbReference>
<comment type="subcellular location">
    <subcellularLocation>
        <location evidence="1">Membrane</location>
        <topology evidence="1">Multi-pass membrane protein</topology>
    </subcellularLocation>
</comment>
<feature type="region of interest" description="Disordered" evidence="6">
    <location>
        <begin position="170"/>
        <end position="216"/>
    </location>
</feature>
<evidence type="ECO:0000256" key="1">
    <source>
        <dbReference type="ARBA" id="ARBA00004141"/>
    </source>
</evidence>
<name>A0A5N5SPP1_9CRUS</name>
<evidence type="ECO:0000259" key="8">
    <source>
        <dbReference type="PROSITE" id="PS50850"/>
    </source>
</evidence>
<dbReference type="AlphaFoldDB" id="A0A5N5SPP1"/>
<keyword evidence="5 7" id="KW-0472">Membrane</keyword>
<dbReference type="InterPro" id="IPR024989">
    <property type="entry name" value="MFS_assoc_dom"/>
</dbReference>
<evidence type="ECO:0000256" key="4">
    <source>
        <dbReference type="ARBA" id="ARBA00022989"/>
    </source>
</evidence>
<dbReference type="InterPro" id="IPR051717">
    <property type="entry name" value="MFS_MFSD6"/>
</dbReference>
<evidence type="ECO:0000256" key="7">
    <source>
        <dbReference type="SAM" id="Phobius"/>
    </source>
</evidence>
<dbReference type="InterPro" id="IPR020846">
    <property type="entry name" value="MFS_dom"/>
</dbReference>
<sequence length="216" mass="23913">MTTVASFSSIPFLVLSDFLCRKFGYVQCIAFGLICYSIRCLGYSLIKNYYWCFPFEVIEGITTGLLVASAIIYGSKLSQQSNLGTLQGILATFHYGFGKSAGSLLGGFLMGRLGGRVAFRIFSGGSFIFAFAYYLIFKLVFQPRIERAEKRKRDVSNMQVEIIPKEDLSIAGPESSKGSKGKTELYPITSTPIKNSSSYPSNKIENENERESNLNA</sequence>
<protein>
    <submittedName>
        <fullName evidence="9">Major facilitator superfamily domain-containing protein 6-A</fullName>
    </submittedName>
</protein>
<dbReference type="InterPro" id="IPR036259">
    <property type="entry name" value="MFS_trans_sf"/>
</dbReference>
<dbReference type="PANTHER" id="PTHR16172">
    <property type="entry name" value="MAJOR FACILITATOR SUPERFAMILY DOMAIN-CONTAINING PROTEIN 6-LIKE"/>
    <property type="match status" value="1"/>
</dbReference>
<keyword evidence="3 7" id="KW-0812">Transmembrane</keyword>
<evidence type="ECO:0000256" key="2">
    <source>
        <dbReference type="ARBA" id="ARBA00005241"/>
    </source>
</evidence>
<evidence type="ECO:0000313" key="10">
    <source>
        <dbReference type="Proteomes" id="UP000326759"/>
    </source>
</evidence>
<accession>A0A5N5SPP1</accession>
<dbReference type="OrthoDB" id="10061976at2759"/>
<feature type="transmembrane region" description="Helical" evidence="7">
    <location>
        <begin position="49"/>
        <end position="73"/>
    </location>
</feature>
<dbReference type="EMBL" id="SEYY01021793">
    <property type="protein sequence ID" value="KAB7496065.1"/>
    <property type="molecule type" value="Genomic_DNA"/>
</dbReference>
<feature type="domain" description="Major facilitator superfamily (MFS) profile" evidence="8">
    <location>
        <begin position="1"/>
        <end position="216"/>
    </location>
</feature>
<keyword evidence="10" id="KW-1185">Reference proteome</keyword>
<dbReference type="SUPFAM" id="SSF103473">
    <property type="entry name" value="MFS general substrate transporter"/>
    <property type="match status" value="1"/>
</dbReference>
<comment type="similarity">
    <text evidence="2">Belongs to the major facilitator superfamily. MFSD6 family.</text>
</comment>
<dbReference type="GO" id="GO:0016020">
    <property type="term" value="C:membrane"/>
    <property type="evidence" value="ECO:0007669"/>
    <property type="project" value="UniProtKB-SubCell"/>
</dbReference>
<comment type="caution">
    <text evidence="9">The sequence shown here is derived from an EMBL/GenBank/DDBJ whole genome shotgun (WGS) entry which is preliminary data.</text>
</comment>
<proteinExistence type="inferred from homology"/>
<feature type="transmembrane region" description="Helical" evidence="7">
    <location>
        <begin position="117"/>
        <end position="141"/>
    </location>
</feature>
<feature type="compositionally biased region" description="Basic and acidic residues" evidence="6">
    <location>
        <begin position="204"/>
        <end position="216"/>
    </location>
</feature>
<dbReference type="PANTHER" id="PTHR16172:SF41">
    <property type="entry name" value="MAJOR FACILITATOR SUPERFAMILY DOMAIN-CONTAINING PROTEIN 6-LIKE"/>
    <property type="match status" value="1"/>
</dbReference>
<organism evidence="9 10">
    <name type="scientific">Armadillidium nasatum</name>
    <dbReference type="NCBI Taxonomy" id="96803"/>
    <lineage>
        <taxon>Eukaryota</taxon>
        <taxon>Metazoa</taxon>
        <taxon>Ecdysozoa</taxon>
        <taxon>Arthropoda</taxon>
        <taxon>Crustacea</taxon>
        <taxon>Multicrustacea</taxon>
        <taxon>Malacostraca</taxon>
        <taxon>Eumalacostraca</taxon>
        <taxon>Peracarida</taxon>
        <taxon>Isopoda</taxon>
        <taxon>Oniscidea</taxon>
        <taxon>Crinocheta</taxon>
        <taxon>Armadillidiidae</taxon>
        <taxon>Armadillidium</taxon>
    </lineage>
</organism>
<dbReference type="PROSITE" id="PS50850">
    <property type="entry name" value="MFS"/>
    <property type="match status" value="1"/>
</dbReference>
<reference evidence="9 10" key="1">
    <citation type="journal article" date="2019" name="PLoS Biol.">
        <title>Sex chromosomes control vertical transmission of feminizing Wolbachia symbionts in an isopod.</title>
        <authorList>
            <person name="Becking T."/>
            <person name="Chebbi M.A."/>
            <person name="Giraud I."/>
            <person name="Moumen B."/>
            <person name="Laverre T."/>
            <person name="Caubet Y."/>
            <person name="Peccoud J."/>
            <person name="Gilbert C."/>
            <person name="Cordaux R."/>
        </authorList>
    </citation>
    <scope>NUCLEOTIDE SEQUENCE [LARGE SCALE GENOMIC DNA]</scope>
    <source>
        <strain evidence="9">ANa2</strain>
        <tissue evidence="9">Whole body excluding digestive tract and cuticle</tissue>
    </source>
</reference>
<dbReference type="Gene3D" id="1.20.1250.20">
    <property type="entry name" value="MFS general substrate transporter like domains"/>
    <property type="match status" value="1"/>
</dbReference>
<evidence type="ECO:0000313" key="9">
    <source>
        <dbReference type="EMBL" id="KAB7496065.1"/>
    </source>
</evidence>
<dbReference type="Pfam" id="PF12832">
    <property type="entry name" value="MFS_1_like"/>
    <property type="match status" value="1"/>
</dbReference>
<feature type="compositionally biased region" description="Polar residues" evidence="6">
    <location>
        <begin position="188"/>
        <end position="203"/>
    </location>
</feature>
<evidence type="ECO:0000256" key="3">
    <source>
        <dbReference type="ARBA" id="ARBA00022692"/>
    </source>
</evidence>
<evidence type="ECO:0000256" key="5">
    <source>
        <dbReference type="ARBA" id="ARBA00023136"/>
    </source>
</evidence>
<evidence type="ECO:0000256" key="6">
    <source>
        <dbReference type="SAM" id="MobiDB-lite"/>
    </source>
</evidence>
<gene>
    <name evidence="9" type="primary">mfsd6a</name>
    <name evidence="9" type="ORF">Anas_00695</name>
</gene>
<feature type="transmembrane region" description="Helical" evidence="7">
    <location>
        <begin position="23"/>
        <end position="42"/>
    </location>
</feature>
<dbReference type="GO" id="GO:0022857">
    <property type="term" value="F:transmembrane transporter activity"/>
    <property type="evidence" value="ECO:0007669"/>
    <property type="project" value="InterPro"/>
</dbReference>